<gene>
    <name evidence="2" type="ORF">QJ036_12335</name>
</gene>
<evidence type="ECO:0000313" key="3">
    <source>
        <dbReference type="Proteomes" id="UP001300383"/>
    </source>
</evidence>
<dbReference type="AlphaFoldDB" id="A0AAP4EZM7"/>
<feature type="transmembrane region" description="Helical" evidence="1">
    <location>
        <begin position="109"/>
        <end position="131"/>
    </location>
</feature>
<keyword evidence="1" id="KW-0472">Membrane</keyword>
<evidence type="ECO:0000313" key="2">
    <source>
        <dbReference type="EMBL" id="MDI9243236.1"/>
    </source>
</evidence>
<keyword evidence="1" id="KW-1133">Transmembrane helix</keyword>
<feature type="transmembrane region" description="Helical" evidence="1">
    <location>
        <begin position="49"/>
        <end position="67"/>
    </location>
</feature>
<feature type="transmembrane region" description="Helical" evidence="1">
    <location>
        <begin position="143"/>
        <end position="172"/>
    </location>
</feature>
<dbReference type="EMBL" id="JASGBQ010000028">
    <property type="protein sequence ID" value="MDI9243236.1"/>
    <property type="molecule type" value="Genomic_DNA"/>
</dbReference>
<dbReference type="Proteomes" id="UP001300383">
    <property type="component" value="Unassembled WGS sequence"/>
</dbReference>
<accession>A0AAP4EZM7</accession>
<reference evidence="2 3" key="1">
    <citation type="submission" date="2023-05" db="EMBL/GenBank/DDBJ databases">
        <title>[ruminococcus] sp. nov., isolated from a pig farm feces dump.</title>
        <authorList>
            <person name="Chang Y.-H."/>
        </authorList>
    </citation>
    <scope>NUCLEOTIDE SEQUENCE [LARGE SCALE GENOMIC DNA]</scope>
    <source>
        <strain evidence="2 3">YH-rum2234</strain>
    </source>
</reference>
<organism evidence="2 3">
    <name type="scientific">Fusibacillus kribbianus</name>
    <dbReference type="NCBI Taxonomy" id="3044208"/>
    <lineage>
        <taxon>Bacteria</taxon>
        <taxon>Bacillati</taxon>
        <taxon>Bacillota</taxon>
        <taxon>Clostridia</taxon>
        <taxon>Lachnospirales</taxon>
        <taxon>Lachnospiraceae</taxon>
        <taxon>Fusibacillus</taxon>
    </lineage>
</organism>
<comment type="caution">
    <text evidence="2">The sequence shown here is derived from an EMBL/GenBank/DDBJ whole genome shotgun (WGS) entry which is preliminary data.</text>
</comment>
<feature type="transmembrane region" description="Helical" evidence="1">
    <location>
        <begin position="184"/>
        <end position="205"/>
    </location>
</feature>
<keyword evidence="3" id="KW-1185">Reference proteome</keyword>
<protein>
    <submittedName>
        <fullName evidence="2">DUF368 domain-containing protein</fullName>
    </submittedName>
</protein>
<evidence type="ECO:0000256" key="1">
    <source>
        <dbReference type="SAM" id="Phobius"/>
    </source>
</evidence>
<proteinExistence type="predicted"/>
<sequence>MKLMFKGFLIGAFMLIPGVSGGTMAMIFGIYEKLLSCISSFSSHKKENFLFLVRFMMGSGASFLLLSRPMSILVNRFPSETSFFAAGAVIGGVPTVWQAAGDIRISPKSLFFLFLGILSAALFALLPPDLIRGEESGLLRFPIHLLAGILGALALVLPGISFSSMLCILGVYGFVLSAIGNRQFLLLLPFGAGVLAGIFFFTRLLEKALKNYPQQTHLVILGFVMASLWDIFRAASFMSTGLSFVFCLLLSASGFLLARFMTCD</sequence>
<feature type="transmembrane region" description="Helical" evidence="1">
    <location>
        <begin position="241"/>
        <end position="261"/>
    </location>
</feature>
<dbReference type="PANTHER" id="PTHR37308:SF1">
    <property type="entry name" value="POLYPRENYL-PHOSPHATE TRANSPORTER"/>
    <property type="match status" value="1"/>
</dbReference>
<keyword evidence="1" id="KW-0812">Transmembrane</keyword>
<dbReference type="PANTHER" id="PTHR37308">
    <property type="entry name" value="INTEGRAL MEMBRANE PROTEIN"/>
    <property type="match status" value="1"/>
</dbReference>
<dbReference type="Pfam" id="PF04018">
    <property type="entry name" value="VCA0040-like"/>
    <property type="match status" value="1"/>
</dbReference>
<dbReference type="RefSeq" id="WP_283231661.1">
    <property type="nucleotide sequence ID" value="NZ_JASGBQ010000028.1"/>
</dbReference>
<name>A0AAP4EZM7_9FIRM</name>
<dbReference type="InterPro" id="IPR007163">
    <property type="entry name" value="VCA0040-like"/>
</dbReference>